<name>A0A9D1S8V5_9FIRM</name>
<proteinExistence type="predicted"/>
<dbReference type="EMBL" id="DVNH01000021">
    <property type="protein sequence ID" value="HIU51559.1"/>
    <property type="molecule type" value="Genomic_DNA"/>
</dbReference>
<reference evidence="1" key="2">
    <citation type="journal article" date="2021" name="PeerJ">
        <title>Extensive microbial diversity within the chicken gut microbiome revealed by metagenomics and culture.</title>
        <authorList>
            <person name="Gilroy R."/>
            <person name="Ravi A."/>
            <person name="Getino M."/>
            <person name="Pursley I."/>
            <person name="Horton D.L."/>
            <person name="Alikhan N.F."/>
            <person name="Baker D."/>
            <person name="Gharbi K."/>
            <person name="Hall N."/>
            <person name="Watson M."/>
            <person name="Adriaenssens E.M."/>
            <person name="Foster-Nyarko E."/>
            <person name="Jarju S."/>
            <person name="Secka A."/>
            <person name="Antonio M."/>
            <person name="Oren A."/>
            <person name="Chaudhuri R.R."/>
            <person name="La Ragione R."/>
            <person name="Hildebrand F."/>
            <person name="Pallen M.J."/>
        </authorList>
    </citation>
    <scope>NUCLEOTIDE SEQUENCE</scope>
    <source>
        <strain evidence="1">CHK195-15760</strain>
    </source>
</reference>
<dbReference type="Proteomes" id="UP000824093">
    <property type="component" value="Unassembled WGS sequence"/>
</dbReference>
<gene>
    <name evidence="1" type="ORF">IAB70_02910</name>
</gene>
<dbReference type="AlphaFoldDB" id="A0A9D1S8V5"/>
<evidence type="ECO:0000313" key="1">
    <source>
        <dbReference type="EMBL" id="HIU51559.1"/>
    </source>
</evidence>
<comment type="caution">
    <text evidence="1">The sequence shown here is derived from an EMBL/GenBank/DDBJ whole genome shotgun (WGS) entry which is preliminary data.</text>
</comment>
<evidence type="ECO:0000313" key="2">
    <source>
        <dbReference type="Proteomes" id="UP000824093"/>
    </source>
</evidence>
<accession>A0A9D1S8V5</accession>
<protein>
    <submittedName>
        <fullName evidence="1">Uncharacterized protein</fullName>
    </submittedName>
</protein>
<sequence>MKEKTNEVKNVPQIQKKTQNEIQQIRDVESWNRFLAKKGIGYLRNPTPDCHFNFDSILL</sequence>
<reference evidence="1" key="1">
    <citation type="submission" date="2020-10" db="EMBL/GenBank/DDBJ databases">
        <authorList>
            <person name="Gilroy R."/>
        </authorList>
    </citation>
    <scope>NUCLEOTIDE SEQUENCE</scope>
    <source>
        <strain evidence="1">CHK195-15760</strain>
    </source>
</reference>
<organism evidence="1 2">
    <name type="scientific">Candidatus Merdicola faecigallinarum</name>
    <dbReference type="NCBI Taxonomy" id="2840862"/>
    <lineage>
        <taxon>Bacteria</taxon>
        <taxon>Bacillati</taxon>
        <taxon>Bacillota</taxon>
        <taxon>Clostridia</taxon>
        <taxon>Candidatus Merdicola</taxon>
    </lineage>
</organism>